<dbReference type="SUPFAM" id="SSF50156">
    <property type="entry name" value="PDZ domain-like"/>
    <property type="match status" value="1"/>
</dbReference>
<dbReference type="EMBL" id="UINC01023160">
    <property type="protein sequence ID" value="SVA94267.1"/>
    <property type="molecule type" value="Genomic_DNA"/>
</dbReference>
<dbReference type="InterPro" id="IPR009003">
    <property type="entry name" value="Peptidase_S1_PA"/>
</dbReference>
<organism evidence="4">
    <name type="scientific">marine metagenome</name>
    <dbReference type="NCBI Taxonomy" id="408172"/>
    <lineage>
        <taxon>unclassified sequences</taxon>
        <taxon>metagenomes</taxon>
        <taxon>ecological metagenomes</taxon>
    </lineage>
</organism>
<dbReference type="Pfam" id="PF13365">
    <property type="entry name" value="Trypsin_2"/>
    <property type="match status" value="1"/>
</dbReference>
<dbReference type="Gene3D" id="2.40.10.120">
    <property type="match status" value="1"/>
</dbReference>
<gene>
    <name evidence="4" type="ORF">METZ01_LOCUS147121</name>
</gene>
<dbReference type="InterPro" id="IPR001478">
    <property type="entry name" value="PDZ"/>
</dbReference>
<feature type="domain" description="PDZ" evidence="3">
    <location>
        <begin position="257"/>
        <end position="351"/>
    </location>
</feature>
<evidence type="ECO:0000256" key="2">
    <source>
        <dbReference type="ARBA" id="ARBA00022801"/>
    </source>
</evidence>
<evidence type="ECO:0000259" key="3">
    <source>
        <dbReference type="PROSITE" id="PS50106"/>
    </source>
</evidence>
<dbReference type="PANTHER" id="PTHR43343:SF3">
    <property type="entry name" value="PROTEASE DO-LIKE 8, CHLOROPLASTIC"/>
    <property type="match status" value="1"/>
</dbReference>
<evidence type="ECO:0000256" key="1">
    <source>
        <dbReference type="ARBA" id="ARBA00022670"/>
    </source>
</evidence>
<dbReference type="SUPFAM" id="SSF50494">
    <property type="entry name" value="Trypsin-like serine proteases"/>
    <property type="match status" value="1"/>
</dbReference>
<dbReference type="Gene3D" id="2.30.42.10">
    <property type="match status" value="1"/>
</dbReference>
<keyword evidence="2" id="KW-0378">Hydrolase</keyword>
<accession>A0A381ZZJ7</accession>
<name>A0A381ZZJ7_9ZZZZ</name>
<dbReference type="PRINTS" id="PR00834">
    <property type="entry name" value="PROTEASES2C"/>
</dbReference>
<dbReference type="SMART" id="SM00228">
    <property type="entry name" value="PDZ"/>
    <property type="match status" value="1"/>
</dbReference>
<dbReference type="InterPro" id="IPR051201">
    <property type="entry name" value="Chloro_Bact_Ser_Proteases"/>
</dbReference>
<evidence type="ECO:0000313" key="4">
    <source>
        <dbReference type="EMBL" id="SVA94267.1"/>
    </source>
</evidence>
<reference evidence="4" key="1">
    <citation type="submission" date="2018-05" db="EMBL/GenBank/DDBJ databases">
        <authorList>
            <person name="Lanie J.A."/>
            <person name="Ng W.-L."/>
            <person name="Kazmierczak K.M."/>
            <person name="Andrzejewski T.M."/>
            <person name="Davidsen T.M."/>
            <person name="Wayne K.J."/>
            <person name="Tettelin H."/>
            <person name="Glass J.I."/>
            <person name="Rusch D."/>
            <person name="Podicherti R."/>
            <person name="Tsui H.-C.T."/>
            <person name="Winkler M.E."/>
        </authorList>
    </citation>
    <scope>NUCLEOTIDE SEQUENCE</scope>
</reference>
<dbReference type="AlphaFoldDB" id="A0A381ZZJ7"/>
<dbReference type="InterPro" id="IPR036034">
    <property type="entry name" value="PDZ_sf"/>
</dbReference>
<sequence>MNNIISLLILIFIQADISRAGLADDLQYSRQTAITRAIEKVSSSVVGINVTQLKQQQVNPFFDPFWGSFLPYTRTFKVENMGTGVLVSPDGYIVTNAHVVDNALEVVVTLPGGKSYDAQVVGVDNPSDIALVKIEDENLPNAELGDSDKLIVGEWAVALGNPLGLFDVNHKPTATAGIISGTNMDFGVKEAGHVYQDMVQTDASINPGNSGGPLVNALGEVIGISTFIMTGSNYSSGSIGIGFAIPINRVKEVAEDLKQYGKVERSYTTGIHIQSIDLAMQHYLSLPTSEGVIITDVEKRSSGEKAGLKVGDVIIEVDGKKINSAQDISRVIDEGLHKVGDIVTLKILRENSSIELQLTLEEPKSQWWGF</sequence>
<dbReference type="PROSITE" id="PS50106">
    <property type="entry name" value="PDZ"/>
    <property type="match status" value="1"/>
</dbReference>
<dbReference type="PANTHER" id="PTHR43343">
    <property type="entry name" value="PEPTIDASE S12"/>
    <property type="match status" value="1"/>
</dbReference>
<proteinExistence type="predicted"/>
<keyword evidence="1" id="KW-0645">Protease</keyword>
<dbReference type="GO" id="GO:0004252">
    <property type="term" value="F:serine-type endopeptidase activity"/>
    <property type="evidence" value="ECO:0007669"/>
    <property type="project" value="InterPro"/>
</dbReference>
<protein>
    <recommendedName>
        <fullName evidence="3">PDZ domain-containing protein</fullName>
    </recommendedName>
</protein>
<dbReference type="GO" id="GO:0006508">
    <property type="term" value="P:proteolysis"/>
    <property type="evidence" value="ECO:0007669"/>
    <property type="project" value="UniProtKB-KW"/>
</dbReference>
<dbReference type="InterPro" id="IPR001940">
    <property type="entry name" value="Peptidase_S1C"/>
</dbReference>
<dbReference type="Pfam" id="PF13180">
    <property type="entry name" value="PDZ_2"/>
    <property type="match status" value="1"/>
</dbReference>